<evidence type="ECO:0000256" key="2">
    <source>
        <dbReference type="ARBA" id="ARBA00022801"/>
    </source>
</evidence>
<organism evidence="3 4">
    <name type="scientific">Tigheibacillus halophilus</name>
    <dbReference type="NCBI Taxonomy" id="361280"/>
    <lineage>
        <taxon>Bacteria</taxon>
        <taxon>Bacillati</taxon>
        <taxon>Bacillota</taxon>
        <taxon>Bacilli</taxon>
        <taxon>Bacillales</taxon>
        <taxon>Bacillaceae</taxon>
        <taxon>Tigheibacillus</taxon>
    </lineage>
</organism>
<keyword evidence="2" id="KW-0378">Hydrolase</keyword>
<dbReference type="SUPFAM" id="SSF51556">
    <property type="entry name" value="Metallo-dependent hydrolases"/>
    <property type="match status" value="1"/>
</dbReference>
<evidence type="ECO:0000313" key="4">
    <source>
        <dbReference type="Proteomes" id="UP001281447"/>
    </source>
</evidence>
<accession>A0ABU5C3F0</accession>
<dbReference type="Gene3D" id="3.20.20.140">
    <property type="entry name" value="Metal-dependent hydrolases"/>
    <property type="match status" value="1"/>
</dbReference>
<proteinExistence type="inferred from homology"/>
<reference evidence="3 4" key="1">
    <citation type="submission" date="2023-10" db="EMBL/GenBank/DDBJ databases">
        <title>Virgibacillus halophilus 5B73C genome.</title>
        <authorList>
            <person name="Miliotis G."/>
            <person name="Sengupta P."/>
            <person name="Hameed A."/>
            <person name="Chuvochina M."/>
            <person name="Mcdonagh F."/>
            <person name="Simpson A.C."/>
            <person name="Singh N.K."/>
            <person name="Rekha P.D."/>
            <person name="Raman K."/>
            <person name="Hugenholtz P."/>
            <person name="Venkateswaran K."/>
        </authorList>
    </citation>
    <scope>NUCLEOTIDE SEQUENCE [LARGE SCALE GENOMIC DNA]</scope>
    <source>
        <strain evidence="3 4">5B73C</strain>
    </source>
</reference>
<dbReference type="SUPFAM" id="SSF51338">
    <property type="entry name" value="Composite domain of metallo-dependent hydrolases"/>
    <property type="match status" value="1"/>
</dbReference>
<keyword evidence="4" id="KW-1185">Reference proteome</keyword>
<dbReference type="Proteomes" id="UP001281447">
    <property type="component" value="Unassembled WGS sequence"/>
</dbReference>
<comment type="similarity">
    <text evidence="1">Belongs to the metallo-dependent hydrolases superfamily. NagA family.</text>
</comment>
<dbReference type="PANTHER" id="PTHR11113">
    <property type="entry name" value="N-ACETYLGLUCOSAMINE-6-PHOSPHATE DEACETYLASE"/>
    <property type="match status" value="1"/>
</dbReference>
<evidence type="ECO:0008006" key="5">
    <source>
        <dbReference type="Google" id="ProtNLM"/>
    </source>
</evidence>
<dbReference type="InterPro" id="IPR011059">
    <property type="entry name" value="Metal-dep_hydrolase_composite"/>
</dbReference>
<evidence type="ECO:0000313" key="3">
    <source>
        <dbReference type="EMBL" id="MDY0393842.1"/>
    </source>
</evidence>
<dbReference type="PANTHER" id="PTHR11113:SF14">
    <property type="entry name" value="N-ACETYLGLUCOSAMINE-6-PHOSPHATE DEACETYLASE"/>
    <property type="match status" value="1"/>
</dbReference>
<name>A0ABU5C3F0_9BACI</name>
<evidence type="ECO:0000256" key="1">
    <source>
        <dbReference type="ARBA" id="ARBA00010716"/>
    </source>
</evidence>
<sequence length="136" mass="15014">MDYYVKADCFLLEDGEKRDSYLHITNDRFIGFTEIIPADAEVVDWSGYTVAPGLFDTHIHGVQGYDIMDGSVEAVKQISASLLQIGVTRFLPTTLTSSKEDLKQAIDAIRSAVADGLEGAQSEGVFFGRTILYRKT</sequence>
<protein>
    <recommendedName>
        <fullName evidence="5">N-acetylglucosamine-6-phosphate deacetylase</fullName>
    </recommendedName>
</protein>
<dbReference type="InterPro" id="IPR032466">
    <property type="entry name" value="Metal_Hydrolase"/>
</dbReference>
<dbReference type="EMBL" id="JAWDIP010000003">
    <property type="protein sequence ID" value="MDY0393842.1"/>
    <property type="molecule type" value="Genomic_DNA"/>
</dbReference>
<comment type="caution">
    <text evidence="3">The sequence shown here is derived from an EMBL/GenBank/DDBJ whole genome shotgun (WGS) entry which is preliminary data.</text>
</comment>
<gene>
    <name evidence="3" type="ORF">RWE15_04440</name>
</gene>
<dbReference type="Gene3D" id="2.30.40.10">
    <property type="entry name" value="Urease, subunit C, domain 1"/>
    <property type="match status" value="1"/>
</dbReference>